<dbReference type="AlphaFoldDB" id="A0A5C3Q6X7"/>
<gene>
    <name evidence="6" type="ORF">BDV98DRAFT_575632</name>
</gene>
<dbReference type="InterPro" id="IPR005468">
    <property type="entry name" value="Avidin/str"/>
</dbReference>
<dbReference type="OrthoDB" id="2821340at2759"/>
<evidence type="ECO:0000256" key="5">
    <source>
        <dbReference type="ARBA" id="ARBA00023267"/>
    </source>
</evidence>
<dbReference type="GO" id="GO:0009374">
    <property type="term" value="F:biotin binding"/>
    <property type="evidence" value="ECO:0007669"/>
    <property type="project" value="InterPro"/>
</dbReference>
<reference evidence="6 7" key="1">
    <citation type="journal article" date="2019" name="Nat. Ecol. Evol.">
        <title>Megaphylogeny resolves global patterns of mushroom evolution.</title>
        <authorList>
            <person name="Varga T."/>
            <person name="Krizsan K."/>
            <person name="Foldi C."/>
            <person name="Dima B."/>
            <person name="Sanchez-Garcia M."/>
            <person name="Sanchez-Ramirez S."/>
            <person name="Szollosi G.J."/>
            <person name="Szarkandi J.G."/>
            <person name="Papp V."/>
            <person name="Albert L."/>
            <person name="Andreopoulos W."/>
            <person name="Angelini C."/>
            <person name="Antonin V."/>
            <person name="Barry K.W."/>
            <person name="Bougher N.L."/>
            <person name="Buchanan P."/>
            <person name="Buyck B."/>
            <person name="Bense V."/>
            <person name="Catcheside P."/>
            <person name="Chovatia M."/>
            <person name="Cooper J."/>
            <person name="Damon W."/>
            <person name="Desjardin D."/>
            <person name="Finy P."/>
            <person name="Geml J."/>
            <person name="Haridas S."/>
            <person name="Hughes K."/>
            <person name="Justo A."/>
            <person name="Karasinski D."/>
            <person name="Kautmanova I."/>
            <person name="Kiss B."/>
            <person name="Kocsube S."/>
            <person name="Kotiranta H."/>
            <person name="LaButti K.M."/>
            <person name="Lechner B.E."/>
            <person name="Liimatainen K."/>
            <person name="Lipzen A."/>
            <person name="Lukacs Z."/>
            <person name="Mihaltcheva S."/>
            <person name="Morgado L.N."/>
            <person name="Niskanen T."/>
            <person name="Noordeloos M.E."/>
            <person name="Ohm R.A."/>
            <person name="Ortiz-Santana B."/>
            <person name="Ovrebo C."/>
            <person name="Racz N."/>
            <person name="Riley R."/>
            <person name="Savchenko A."/>
            <person name="Shiryaev A."/>
            <person name="Soop K."/>
            <person name="Spirin V."/>
            <person name="Szebenyi C."/>
            <person name="Tomsovsky M."/>
            <person name="Tulloss R.E."/>
            <person name="Uehling J."/>
            <person name="Grigoriev I.V."/>
            <person name="Vagvolgyi C."/>
            <person name="Papp T."/>
            <person name="Martin F.M."/>
            <person name="Miettinen O."/>
            <person name="Hibbett D.S."/>
            <person name="Nagy L.G."/>
        </authorList>
    </citation>
    <scope>NUCLEOTIDE SEQUENCE [LARGE SCALE GENOMIC DNA]</scope>
    <source>
        <strain evidence="6 7">CBS 309.79</strain>
    </source>
</reference>
<comment type="subcellular location">
    <subcellularLocation>
        <location evidence="1">Secreted</location>
    </subcellularLocation>
</comment>
<evidence type="ECO:0000256" key="2">
    <source>
        <dbReference type="ARBA" id="ARBA00006297"/>
    </source>
</evidence>
<dbReference type="Gene3D" id="2.40.128.30">
    <property type="entry name" value="Avidin-like"/>
    <property type="match status" value="1"/>
</dbReference>
<evidence type="ECO:0000256" key="4">
    <source>
        <dbReference type="ARBA" id="ARBA00022729"/>
    </source>
</evidence>
<protein>
    <submittedName>
        <fullName evidence="6">Tamavidin1</fullName>
    </submittedName>
</protein>
<keyword evidence="3" id="KW-0964">Secreted</keyword>
<accession>A0A5C3Q6X7</accession>
<dbReference type="GO" id="GO:0005576">
    <property type="term" value="C:extracellular region"/>
    <property type="evidence" value="ECO:0007669"/>
    <property type="project" value="UniProtKB-SubCell"/>
</dbReference>
<evidence type="ECO:0000256" key="1">
    <source>
        <dbReference type="ARBA" id="ARBA00004613"/>
    </source>
</evidence>
<keyword evidence="7" id="KW-1185">Reference proteome</keyword>
<dbReference type="Proteomes" id="UP000305067">
    <property type="component" value="Unassembled WGS sequence"/>
</dbReference>
<proteinExistence type="inferred from homology"/>
<dbReference type="InterPro" id="IPR051764">
    <property type="entry name" value="Avidin/Streptavidin-rel"/>
</dbReference>
<comment type="similarity">
    <text evidence="2">Belongs to the avidin/streptavidin family.</text>
</comment>
<dbReference type="SUPFAM" id="SSF50876">
    <property type="entry name" value="Avidin/streptavidin"/>
    <property type="match status" value="1"/>
</dbReference>
<dbReference type="InterPro" id="IPR005469">
    <property type="entry name" value="Avidin"/>
</dbReference>
<dbReference type="PANTHER" id="PTHR34399">
    <property type="entry name" value="AVIDIN-RELATED"/>
    <property type="match status" value="1"/>
</dbReference>
<keyword evidence="5" id="KW-0092">Biotin</keyword>
<dbReference type="PROSITE" id="PS51326">
    <property type="entry name" value="AVIDIN_2"/>
    <property type="match status" value="1"/>
</dbReference>
<evidence type="ECO:0000313" key="6">
    <source>
        <dbReference type="EMBL" id="TFK96779.1"/>
    </source>
</evidence>
<dbReference type="Pfam" id="PF01382">
    <property type="entry name" value="Avidin"/>
    <property type="match status" value="1"/>
</dbReference>
<evidence type="ECO:0000313" key="7">
    <source>
        <dbReference type="Proteomes" id="UP000305067"/>
    </source>
</evidence>
<evidence type="ECO:0000256" key="3">
    <source>
        <dbReference type="ARBA" id="ARBA00022525"/>
    </source>
</evidence>
<dbReference type="EMBL" id="ML178855">
    <property type="protein sequence ID" value="TFK96779.1"/>
    <property type="molecule type" value="Genomic_DNA"/>
</dbReference>
<dbReference type="PRINTS" id="PR00709">
    <property type="entry name" value="AVIDIN"/>
</dbReference>
<sequence>MSVNVTGTWFNQLGSQMQLTAFADGSLTGRYSSAVGNAVNSYTLVGRFDTSAPSGKGTTLGFDVTWKNKDLNAHSSTTWSGQFFSGNSTGTGPVILTQWLLTRSTTLEDLWNSVTVGHDEFSLVEPSAEVKKRAMVLNRGSNFPPSLDSLD</sequence>
<keyword evidence="4" id="KW-0732">Signal</keyword>
<organism evidence="6 7">
    <name type="scientific">Pterulicium gracile</name>
    <dbReference type="NCBI Taxonomy" id="1884261"/>
    <lineage>
        <taxon>Eukaryota</taxon>
        <taxon>Fungi</taxon>
        <taxon>Dikarya</taxon>
        <taxon>Basidiomycota</taxon>
        <taxon>Agaricomycotina</taxon>
        <taxon>Agaricomycetes</taxon>
        <taxon>Agaricomycetidae</taxon>
        <taxon>Agaricales</taxon>
        <taxon>Pleurotineae</taxon>
        <taxon>Pterulaceae</taxon>
        <taxon>Pterulicium</taxon>
    </lineage>
</organism>
<name>A0A5C3Q6X7_9AGAR</name>
<dbReference type="InterPro" id="IPR036896">
    <property type="entry name" value="Avidin-like_sf"/>
</dbReference>